<feature type="transmembrane region" description="Helical" evidence="5">
    <location>
        <begin position="262"/>
        <end position="282"/>
    </location>
</feature>
<dbReference type="OrthoDB" id="3900342at2759"/>
<evidence type="ECO:0000313" key="9">
    <source>
        <dbReference type="Proteomes" id="UP000006039"/>
    </source>
</evidence>
<reference evidence="7" key="3">
    <citation type="submission" date="2010-09" db="EMBL/GenBank/DDBJ databases">
        <title>Annotation of Gaeumannomyces graminis var. tritici R3-111a-1.</title>
        <authorList>
            <consortium name="The Broad Institute Genome Sequencing Platform"/>
            <person name="Ma L.-J."/>
            <person name="Dead R."/>
            <person name="Young S.K."/>
            <person name="Zeng Q."/>
            <person name="Gargeya S."/>
            <person name="Fitzgerald M."/>
            <person name="Haas B."/>
            <person name="Abouelleil A."/>
            <person name="Alvarado L."/>
            <person name="Arachchi H.M."/>
            <person name="Berlin A."/>
            <person name="Brown A."/>
            <person name="Chapman S.B."/>
            <person name="Chen Z."/>
            <person name="Dunbar C."/>
            <person name="Freedman E."/>
            <person name="Gearin G."/>
            <person name="Gellesch M."/>
            <person name="Goldberg J."/>
            <person name="Griggs A."/>
            <person name="Gujja S."/>
            <person name="Heiman D."/>
            <person name="Howarth C."/>
            <person name="Larson L."/>
            <person name="Lui A."/>
            <person name="MacDonald P.J.P."/>
            <person name="Mehta T."/>
            <person name="Montmayeur A."/>
            <person name="Murphy C."/>
            <person name="Neiman D."/>
            <person name="Pearson M."/>
            <person name="Priest M."/>
            <person name="Roberts A."/>
            <person name="Saif S."/>
            <person name="Shea T."/>
            <person name="Shenoy N."/>
            <person name="Sisk P."/>
            <person name="Stolte C."/>
            <person name="Sykes S."/>
            <person name="Yandava C."/>
            <person name="Wortman J."/>
            <person name="Nusbaum C."/>
            <person name="Birren B."/>
        </authorList>
    </citation>
    <scope>NUCLEOTIDE SEQUENCE</scope>
    <source>
        <strain evidence="7">R3-111a-1</strain>
    </source>
</reference>
<evidence type="ECO:0000256" key="3">
    <source>
        <dbReference type="ARBA" id="ARBA00022989"/>
    </source>
</evidence>
<keyword evidence="9" id="KW-1185">Reference proteome</keyword>
<dbReference type="GeneID" id="20347274"/>
<dbReference type="EnsemblFungi" id="EJT76902">
    <property type="protein sequence ID" value="EJT76902"/>
    <property type="gene ID" value="GGTG_06816"/>
</dbReference>
<dbReference type="VEuPathDB" id="FungiDB:GGTG_06816"/>
<evidence type="ECO:0000256" key="5">
    <source>
        <dbReference type="SAM" id="Phobius"/>
    </source>
</evidence>
<feature type="transmembrane region" description="Helical" evidence="5">
    <location>
        <begin position="334"/>
        <end position="355"/>
    </location>
</feature>
<dbReference type="STRING" id="644352.J3NZW9"/>
<dbReference type="Pfam" id="PF00324">
    <property type="entry name" value="AA_permease"/>
    <property type="match status" value="1"/>
</dbReference>
<feature type="transmembrane region" description="Helical" evidence="5">
    <location>
        <begin position="175"/>
        <end position="197"/>
    </location>
</feature>
<keyword evidence="4 5" id="KW-0472">Membrane</keyword>
<keyword evidence="2 5" id="KW-0812">Transmembrane</keyword>
<accession>J3NZW9</accession>
<dbReference type="RefSeq" id="XP_009222902.1">
    <property type="nucleotide sequence ID" value="XM_009224638.1"/>
</dbReference>
<evidence type="ECO:0000256" key="1">
    <source>
        <dbReference type="ARBA" id="ARBA00004141"/>
    </source>
</evidence>
<dbReference type="InterPro" id="IPR050524">
    <property type="entry name" value="APC_YAT"/>
</dbReference>
<dbReference type="InterPro" id="IPR004841">
    <property type="entry name" value="AA-permease/SLC12A_dom"/>
</dbReference>
<organism evidence="7">
    <name type="scientific">Gaeumannomyces tritici (strain R3-111a-1)</name>
    <name type="common">Wheat and barley take-all root rot fungus</name>
    <name type="synonym">Gaeumannomyces graminis var. tritici</name>
    <dbReference type="NCBI Taxonomy" id="644352"/>
    <lineage>
        <taxon>Eukaryota</taxon>
        <taxon>Fungi</taxon>
        <taxon>Dikarya</taxon>
        <taxon>Ascomycota</taxon>
        <taxon>Pezizomycotina</taxon>
        <taxon>Sordariomycetes</taxon>
        <taxon>Sordariomycetidae</taxon>
        <taxon>Magnaporthales</taxon>
        <taxon>Magnaporthaceae</taxon>
        <taxon>Gaeumannomyces</taxon>
    </lineage>
</organism>
<dbReference type="Gene3D" id="1.20.1740.10">
    <property type="entry name" value="Amino acid/polyamine transporter I"/>
    <property type="match status" value="1"/>
</dbReference>
<feature type="transmembrane region" description="Helical" evidence="5">
    <location>
        <begin position="135"/>
        <end position="154"/>
    </location>
</feature>
<evidence type="ECO:0000313" key="7">
    <source>
        <dbReference type="EMBL" id="EJT76902.1"/>
    </source>
</evidence>
<protein>
    <recommendedName>
        <fullName evidence="6">Amino acid permease/ SLC12A domain-containing protein</fullName>
    </recommendedName>
</protein>
<evidence type="ECO:0000256" key="4">
    <source>
        <dbReference type="ARBA" id="ARBA00023136"/>
    </source>
</evidence>
<dbReference type="Proteomes" id="UP000006039">
    <property type="component" value="Unassembled WGS sequence"/>
</dbReference>
<dbReference type="EMBL" id="GL385397">
    <property type="protein sequence ID" value="EJT76902.1"/>
    <property type="molecule type" value="Genomic_DNA"/>
</dbReference>
<feature type="transmembrane region" description="Helical" evidence="5">
    <location>
        <begin position="49"/>
        <end position="70"/>
    </location>
</feature>
<gene>
    <name evidence="8" type="primary">20347274</name>
    <name evidence="7" type="ORF">GGTG_06816</name>
</gene>
<feature type="transmembrane region" description="Helical" evidence="5">
    <location>
        <begin position="82"/>
        <end position="99"/>
    </location>
</feature>
<dbReference type="AlphaFoldDB" id="J3NZW9"/>
<feature type="transmembrane region" description="Helical" evidence="5">
    <location>
        <begin position="217"/>
        <end position="236"/>
    </location>
</feature>
<reference evidence="7" key="2">
    <citation type="submission" date="2010-07" db="EMBL/GenBank/DDBJ databases">
        <authorList>
            <consortium name="The Broad Institute Genome Sequencing Platform"/>
            <consortium name="Broad Institute Genome Sequencing Center for Infectious Disease"/>
            <person name="Ma L.-J."/>
            <person name="Dead R."/>
            <person name="Young S."/>
            <person name="Zeng Q."/>
            <person name="Koehrsen M."/>
            <person name="Alvarado L."/>
            <person name="Berlin A."/>
            <person name="Chapman S.B."/>
            <person name="Chen Z."/>
            <person name="Freedman E."/>
            <person name="Gellesch M."/>
            <person name="Goldberg J."/>
            <person name="Griggs A."/>
            <person name="Gujja S."/>
            <person name="Heilman E.R."/>
            <person name="Heiman D."/>
            <person name="Hepburn T."/>
            <person name="Howarth C."/>
            <person name="Jen D."/>
            <person name="Larson L."/>
            <person name="Mehta T."/>
            <person name="Neiman D."/>
            <person name="Pearson M."/>
            <person name="Roberts A."/>
            <person name="Saif S."/>
            <person name="Shea T."/>
            <person name="Shenoy N."/>
            <person name="Sisk P."/>
            <person name="Stolte C."/>
            <person name="Sykes S."/>
            <person name="Walk T."/>
            <person name="White J."/>
            <person name="Yandava C."/>
            <person name="Haas B."/>
            <person name="Nusbaum C."/>
            <person name="Birren B."/>
        </authorList>
    </citation>
    <scope>NUCLEOTIDE SEQUENCE</scope>
    <source>
        <strain evidence="7">R3-111a-1</strain>
    </source>
</reference>
<feature type="transmembrane region" description="Helical" evidence="5">
    <location>
        <begin position="288"/>
        <end position="314"/>
    </location>
</feature>
<dbReference type="PANTHER" id="PTHR43341:SF39">
    <property type="entry name" value="AMINO ACID TRANSPORTER (EUROFUNG)-RELATED"/>
    <property type="match status" value="1"/>
</dbReference>
<reference evidence="9" key="1">
    <citation type="submission" date="2010-07" db="EMBL/GenBank/DDBJ databases">
        <title>The genome sequence of Gaeumannomyces graminis var. tritici strain R3-111a-1.</title>
        <authorList>
            <consortium name="The Broad Institute Genome Sequencing Platform"/>
            <person name="Ma L.-J."/>
            <person name="Dead R."/>
            <person name="Young S."/>
            <person name="Zeng Q."/>
            <person name="Koehrsen M."/>
            <person name="Alvarado L."/>
            <person name="Berlin A."/>
            <person name="Chapman S.B."/>
            <person name="Chen Z."/>
            <person name="Freedman E."/>
            <person name="Gellesch M."/>
            <person name="Goldberg J."/>
            <person name="Griggs A."/>
            <person name="Gujja S."/>
            <person name="Heilman E.R."/>
            <person name="Heiman D."/>
            <person name="Hepburn T."/>
            <person name="Howarth C."/>
            <person name="Jen D."/>
            <person name="Larson L."/>
            <person name="Mehta T."/>
            <person name="Neiman D."/>
            <person name="Pearson M."/>
            <person name="Roberts A."/>
            <person name="Saif S."/>
            <person name="Shea T."/>
            <person name="Shenoy N."/>
            <person name="Sisk P."/>
            <person name="Stolte C."/>
            <person name="Sykes S."/>
            <person name="Walk T."/>
            <person name="White J."/>
            <person name="Yandava C."/>
            <person name="Haas B."/>
            <person name="Nusbaum C."/>
            <person name="Birren B."/>
        </authorList>
    </citation>
    <scope>NUCLEOTIDE SEQUENCE [LARGE SCALE GENOMIC DNA]</scope>
    <source>
        <strain evidence="9">R3-111a-1</strain>
    </source>
</reference>
<dbReference type="PANTHER" id="PTHR43341">
    <property type="entry name" value="AMINO ACID PERMEASE"/>
    <property type="match status" value="1"/>
</dbReference>
<dbReference type="HOGENOM" id="CLU_007946_8_0_1"/>
<sequence>MPAVLAWYYATAKVHFRLSPSKTTSARQAMANHRDRFAAEQNDHSTNPAAWIAVAMFPCIIVNVVAVKWYGEAEFIMASTKVLLLFALILITVITMAGGNPQGDAYGFRNWGNGNFIHPYRAEGATGNFLGWWKVVLYAGFTIAGPDMIALAAGEIQNPRCAIPRVANLVFYRLVGFYVIGVLCLGIICSSVDPGLFDAIKNKKPSAFSSISVLPHVINAAIMLSGWSCGNAYLYSASRTLYGLARDNQAPKFFLKCTKDGVPIYCVAGVLLIACVAFLVASDSAATVFFWFVDLTTTALIMTYTMMMIAYIGFYRARNAQGMDTATLPYVAPLTPYSSYLALVLGCTAVLFVGFDTFSPFEYRDFITA</sequence>
<dbReference type="GO" id="GO:0015171">
    <property type="term" value="F:amino acid transmembrane transporter activity"/>
    <property type="evidence" value="ECO:0007669"/>
    <property type="project" value="TreeGrafter"/>
</dbReference>
<proteinExistence type="predicted"/>
<comment type="subcellular location">
    <subcellularLocation>
        <location evidence="1">Membrane</location>
        <topology evidence="1">Multi-pass membrane protein</topology>
    </subcellularLocation>
</comment>
<keyword evidence="3 5" id="KW-1133">Transmembrane helix</keyword>
<feature type="domain" description="Amino acid permease/ SLC12A" evidence="6">
    <location>
        <begin position="45"/>
        <end position="360"/>
    </location>
</feature>
<reference evidence="8" key="5">
    <citation type="submission" date="2018-04" db="UniProtKB">
        <authorList>
            <consortium name="EnsemblFungi"/>
        </authorList>
    </citation>
    <scope>IDENTIFICATION</scope>
    <source>
        <strain evidence="8">R3-111a-1</strain>
    </source>
</reference>
<name>J3NZW9_GAET3</name>
<dbReference type="GO" id="GO:0016020">
    <property type="term" value="C:membrane"/>
    <property type="evidence" value="ECO:0007669"/>
    <property type="project" value="UniProtKB-SubCell"/>
</dbReference>
<dbReference type="PIRSF" id="PIRSF006060">
    <property type="entry name" value="AA_transporter"/>
    <property type="match status" value="1"/>
</dbReference>
<evidence type="ECO:0000313" key="8">
    <source>
        <dbReference type="EnsemblFungi" id="EJT76902"/>
    </source>
</evidence>
<dbReference type="eggNOG" id="KOG1286">
    <property type="taxonomic scope" value="Eukaryota"/>
</dbReference>
<evidence type="ECO:0000259" key="6">
    <source>
        <dbReference type="Pfam" id="PF00324"/>
    </source>
</evidence>
<evidence type="ECO:0000256" key="2">
    <source>
        <dbReference type="ARBA" id="ARBA00022692"/>
    </source>
</evidence>
<reference evidence="8" key="4">
    <citation type="journal article" date="2015" name="G3 (Bethesda)">
        <title>Genome sequences of three phytopathogenic species of the Magnaporthaceae family of fungi.</title>
        <authorList>
            <person name="Okagaki L.H."/>
            <person name="Nunes C.C."/>
            <person name="Sailsbery J."/>
            <person name="Clay B."/>
            <person name="Brown D."/>
            <person name="John T."/>
            <person name="Oh Y."/>
            <person name="Young N."/>
            <person name="Fitzgerald M."/>
            <person name="Haas B.J."/>
            <person name="Zeng Q."/>
            <person name="Young S."/>
            <person name="Adiconis X."/>
            <person name="Fan L."/>
            <person name="Levin J.Z."/>
            <person name="Mitchell T.K."/>
            <person name="Okubara P.A."/>
            <person name="Farman M.L."/>
            <person name="Kohn L.M."/>
            <person name="Birren B."/>
            <person name="Ma L.-J."/>
            <person name="Dean R.A."/>
        </authorList>
    </citation>
    <scope>NUCLEOTIDE SEQUENCE</scope>
    <source>
        <strain evidence="8">R3-111a-1</strain>
    </source>
</reference>